<accession>A0ACC2ZAS9</accession>
<comment type="caution">
    <text evidence="1">The sequence shown here is derived from an EMBL/GenBank/DDBJ whole genome shotgun (WGS) entry which is preliminary data.</text>
</comment>
<gene>
    <name evidence="1" type="ORF">H2199_003647</name>
</gene>
<dbReference type="EMBL" id="JAPDRP010000009">
    <property type="protein sequence ID" value="KAJ9644684.1"/>
    <property type="molecule type" value="Genomic_DNA"/>
</dbReference>
<proteinExistence type="predicted"/>
<dbReference type="Proteomes" id="UP001172680">
    <property type="component" value="Unassembled WGS sequence"/>
</dbReference>
<evidence type="ECO:0000313" key="1">
    <source>
        <dbReference type="EMBL" id="KAJ9644684.1"/>
    </source>
</evidence>
<reference evidence="1" key="1">
    <citation type="submission" date="2022-10" db="EMBL/GenBank/DDBJ databases">
        <title>Culturing micro-colonial fungi from biological soil crusts in the Mojave desert and describing Neophaeococcomyces mojavensis, and introducing the new genera and species Taxawa tesnikishii.</title>
        <authorList>
            <person name="Kurbessoian T."/>
            <person name="Stajich J.E."/>
        </authorList>
    </citation>
    <scope>NUCLEOTIDE SEQUENCE</scope>
    <source>
        <strain evidence="1">JES_115</strain>
    </source>
</reference>
<name>A0ACC2ZAS9_9PEZI</name>
<protein>
    <submittedName>
        <fullName evidence="1">Uncharacterized protein</fullName>
    </submittedName>
</protein>
<evidence type="ECO:0000313" key="2">
    <source>
        <dbReference type="Proteomes" id="UP001172680"/>
    </source>
</evidence>
<sequence>MDEKTELPMAPPESTHRHVLRRYNAGRFHAAAFILVLALYWLVSSFQCQHEGHRAVPDTLTKNKVPLEAHIMSKCPDARDCLRDLILPTMQNASDKVDFTLSYIGKVYPHGDEVECKHGQGECLGNILELCAASLYPDPKIYLGFTMCLSNNYSLIPQRSFVTDCALEYGIDFDKLNDCMSKDDGSYGVGLLKESVQRSAEANVTYSCTVRLDNKVRCIRDGGRWKDCEGGSSVEALLKDIDELYNAS</sequence>
<organism evidence="1 2">
    <name type="scientific">Coniosporium tulheliwenetii</name>
    <dbReference type="NCBI Taxonomy" id="3383036"/>
    <lineage>
        <taxon>Eukaryota</taxon>
        <taxon>Fungi</taxon>
        <taxon>Dikarya</taxon>
        <taxon>Ascomycota</taxon>
        <taxon>Pezizomycotina</taxon>
        <taxon>Dothideomycetes</taxon>
        <taxon>Dothideomycetes incertae sedis</taxon>
        <taxon>Coniosporium</taxon>
    </lineage>
</organism>
<keyword evidence="2" id="KW-1185">Reference proteome</keyword>